<dbReference type="OrthoDB" id="6748576at2759"/>
<evidence type="ECO:0000313" key="1">
    <source>
        <dbReference type="EMBL" id="CAH1998531.1"/>
    </source>
</evidence>
<reference evidence="1" key="1">
    <citation type="submission" date="2022-03" db="EMBL/GenBank/DDBJ databases">
        <authorList>
            <person name="Sayadi A."/>
        </authorList>
    </citation>
    <scope>NUCLEOTIDE SEQUENCE</scope>
</reference>
<evidence type="ECO:0008006" key="3">
    <source>
        <dbReference type="Google" id="ProtNLM"/>
    </source>
</evidence>
<dbReference type="Proteomes" id="UP001152888">
    <property type="component" value="Unassembled WGS sequence"/>
</dbReference>
<evidence type="ECO:0000313" key="2">
    <source>
        <dbReference type="Proteomes" id="UP001152888"/>
    </source>
</evidence>
<dbReference type="EMBL" id="CAKOFQ010007334">
    <property type="protein sequence ID" value="CAH1998531.1"/>
    <property type="molecule type" value="Genomic_DNA"/>
</dbReference>
<protein>
    <recommendedName>
        <fullName evidence="3">EF-hand domain-containing protein</fullName>
    </recommendedName>
</protein>
<keyword evidence="2" id="KW-1185">Reference proteome</keyword>
<dbReference type="AlphaFoldDB" id="A0A9P0LRH3"/>
<gene>
    <name evidence="1" type="ORF">ACAOBT_LOCUS24444</name>
</gene>
<name>A0A9P0LRH3_ACAOB</name>
<dbReference type="Gene3D" id="1.10.238.10">
    <property type="entry name" value="EF-hand"/>
    <property type="match status" value="1"/>
</dbReference>
<dbReference type="SUPFAM" id="SSF47473">
    <property type="entry name" value="EF-hand"/>
    <property type="match status" value="1"/>
</dbReference>
<accession>A0A9P0LRH3</accession>
<dbReference type="InterPro" id="IPR011992">
    <property type="entry name" value="EF-hand-dom_pair"/>
</dbReference>
<sequence length="188" mass="22060">MQILQQENIDLPRKVSDTISVTQIPDLVRTCGFYPSEYELENMMTDIKYKYYEETQIINQEVSFIDFLKLFCNHKPVYGYSRHEIEEAFHTLMFNAEDYVPGGISREEFIEVLSTTGENMPVQVLLKCFKTLMRNTDEQTDESFDFMPEVIQYKDLFENILGVDIDRDRIDNEEESLDDSVDTLSEVA</sequence>
<comment type="caution">
    <text evidence="1">The sequence shown here is derived from an EMBL/GenBank/DDBJ whole genome shotgun (WGS) entry which is preliminary data.</text>
</comment>
<organism evidence="1 2">
    <name type="scientific">Acanthoscelides obtectus</name>
    <name type="common">Bean weevil</name>
    <name type="synonym">Bruchus obtectus</name>
    <dbReference type="NCBI Taxonomy" id="200917"/>
    <lineage>
        <taxon>Eukaryota</taxon>
        <taxon>Metazoa</taxon>
        <taxon>Ecdysozoa</taxon>
        <taxon>Arthropoda</taxon>
        <taxon>Hexapoda</taxon>
        <taxon>Insecta</taxon>
        <taxon>Pterygota</taxon>
        <taxon>Neoptera</taxon>
        <taxon>Endopterygota</taxon>
        <taxon>Coleoptera</taxon>
        <taxon>Polyphaga</taxon>
        <taxon>Cucujiformia</taxon>
        <taxon>Chrysomeloidea</taxon>
        <taxon>Chrysomelidae</taxon>
        <taxon>Bruchinae</taxon>
        <taxon>Bruchini</taxon>
        <taxon>Acanthoscelides</taxon>
    </lineage>
</organism>
<proteinExistence type="predicted"/>